<dbReference type="InterPro" id="IPR015660">
    <property type="entry name" value="MASH1/Ascl1a-like"/>
</dbReference>
<evidence type="ECO:0000313" key="7">
    <source>
        <dbReference type="Proteomes" id="UP000824469"/>
    </source>
</evidence>
<keyword evidence="4" id="KW-0175">Coiled coil</keyword>
<dbReference type="OMA" id="RINCGLL"/>
<reference evidence="6 7" key="1">
    <citation type="journal article" date="2021" name="Nat. Plants">
        <title>The Taxus genome provides insights into paclitaxel biosynthesis.</title>
        <authorList>
            <person name="Xiong X."/>
            <person name="Gou J."/>
            <person name="Liao Q."/>
            <person name="Li Y."/>
            <person name="Zhou Q."/>
            <person name="Bi G."/>
            <person name="Li C."/>
            <person name="Du R."/>
            <person name="Wang X."/>
            <person name="Sun T."/>
            <person name="Guo L."/>
            <person name="Liang H."/>
            <person name="Lu P."/>
            <person name="Wu Y."/>
            <person name="Zhang Z."/>
            <person name="Ro D.K."/>
            <person name="Shang Y."/>
            <person name="Huang S."/>
            <person name="Yan J."/>
        </authorList>
    </citation>
    <scope>NUCLEOTIDE SEQUENCE [LARGE SCALE GENOMIC DNA]</scope>
    <source>
        <strain evidence="6">Ta-2019</strain>
    </source>
</reference>
<keyword evidence="1" id="KW-0805">Transcription regulation</keyword>
<sequence>MERINCGLLSNYIGHCTLIQSPNQNVTKSFNPLQHSGMLDFGNPKANCTYKSGHNGGEITGKKGIHKLVERKRRKDMKILFSLIRSLLPEEYIRGKRSTAEQLSETAEYIKHLQRTVQELTQKREEMRKKKCCQDLSLSVASETFPIVKINYVGSVVLVSTSTIKHDIVLSDLLLTLENNGLDIFSVTSFAMHEKVFHTIHAEVSDLQRFESRSLHQKVWNL</sequence>
<dbReference type="Proteomes" id="UP000824469">
    <property type="component" value="Unassembled WGS sequence"/>
</dbReference>
<feature type="coiled-coil region" evidence="4">
    <location>
        <begin position="103"/>
        <end position="130"/>
    </location>
</feature>
<proteinExistence type="predicted"/>
<dbReference type="PANTHER" id="PTHR13935:SF106">
    <property type="entry name" value="ACHAETE-SCUTE COMPLEX PROTEIN T5-RELATED"/>
    <property type="match status" value="1"/>
</dbReference>
<feature type="domain" description="BHLH" evidence="5">
    <location>
        <begin position="61"/>
        <end position="113"/>
    </location>
</feature>
<keyword evidence="3" id="KW-0804">Transcription</keyword>
<dbReference type="PANTHER" id="PTHR13935">
    <property type="entry name" value="ACHAETE-SCUTE TRANSCRIPTION FACTOR-RELATED"/>
    <property type="match status" value="1"/>
</dbReference>
<dbReference type="SUPFAM" id="SSF47459">
    <property type="entry name" value="HLH, helix-loop-helix DNA-binding domain"/>
    <property type="match status" value="1"/>
</dbReference>
<evidence type="ECO:0000256" key="3">
    <source>
        <dbReference type="ARBA" id="ARBA00023163"/>
    </source>
</evidence>
<evidence type="ECO:0000259" key="5">
    <source>
        <dbReference type="PROSITE" id="PS50888"/>
    </source>
</evidence>
<evidence type="ECO:0000313" key="6">
    <source>
        <dbReference type="EMBL" id="KAH9317655.1"/>
    </source>
</evidence>
<protein>
    <recommendedName>
        <fullName evidence="5">BHLH domain-containing protein</fullName>
    </recommendedName>
</protein>
<feature type="non-terminal residue" evidence="6">
    <location>
        <position position="1"/>
    </location>
</feature>
<dbReference type="InterPro" id="IPR011598">
    <property type="entry name" value="bHLH_dom"/>
</dbReference>
<evidence type="ECO:0000256" key="2">
    <source>
        <dbReference type="ARBA" id="ARBA00023125"/>
    </source>
</evidence>
<dbReference type="Gene3D" id="4.10.280.10">
    <property type="entry name" value="Helix-loop-helix DNA-binding domain"/>
    <property type="match status" value="1"/>
</dbReference>
<dbReference type="GO" id="GO:0046983">
    <property type="term" value="F:protein dimerization activity"/>
    <property type="evidence" value="ECO:0007669"/>
    <property type="project" value="InterPro"/>
</dbReference>
<dbReference type="AlphaFoldDB" id="A0AA38G9G7"/>
<gene>
    <name evidence="6" type="ORF">KI387_019424</name>
</gene>
<dbReference type="EMBL" id="JAHRHJ020000004">
    <property type="protein sequence ID" value="KAH9317655.1"/>
    <property type="molecule type" value="Genomic_DNA"/>
</dbReference>
<organism evidence="6 7">
    <name type="scientific">Taxus chinensis</name>
    <name type="common">Chinese yew</name>
    <name type="synonym">Taxus wallichiana var. chinensis</name>
    <dbReference type="NCBI Taxonomy" id="29808"/>
    <lineage>
        <taxon>Eukaryota</taxon>
        <taxon>Viridiplantae</taxon>
        <taxon>Streptophyta</taxon>
        <taxon>Embryophyta</taxon>
        <taxon>Tracheophyta</taxon>
        <taxon>Spermatophyta</taxon>
        <taxon>Pinopsida</taxon>
        <taxon>Pinidae</taxon>
        <taxon>Conifers II</taxon>
        <taxon>Cupressales</taxon>
        <taxon>Taxaceae</taxon>
        <taxon>Taxus</taxon>
    </lineage>
</organism>
<keyword evidence="7" id="KW-1185">Reference proteome</keyword>
<dbReference type="PROSITE" id="PS50888">
    <property type="entry name" value="BHLH"/>
    <property type="match status" value="1"/>
</dbReference>
<evidence type="ECO:0000256" key="4">
    <source>
        <dbReference type="SAM" id="Coils"/>
    </source>
</evidence>
<accession>A0AA38G9G7</accession>
<evidence type="ECO:0000256" key="1">
    <source>
        <dbReference type="ARBA" id="ARBA00023015"/>
    </source>
</evidence>
<dbReference type="Pfam" id="PF00010">
    <property type="entry name" value="HLH"/>
    <property type="match status" value="1"/>
</dbReference>
<keyword evidence="2" id="KW-0238">DNA-binding</keyword>
<dbReference type="GO" id="GO:0000977">
    <property type="term" value="F:RNA polymerase II transcription regulatory region sequence-specific DNA binding"/>
    <property type="evidence" value="ECO:0007669"/>
    <property type="project" value="TreeGrafter"/>
</dbReference>
<comment type="caution">
    <text evidence="6">The sequence shown here is derived from an EMBL/GenBank/DDBJ whole genome shotgun (WGS) entry which is preliminary data.</text>
</comment>
<dbReference type="GO" id="GO:0090575">
    <property type="term" value="C:RNA polymerase II transcription regulator complex"/>
    <property type="evidence" value="ECO:0007669"/>
    <property type="project" value="TreeGrafter"/>
</dbReference>
<dbReference type="SMART" id="SM00353">
    <property type="entry name" value="HLH"/>
    <property type="match status" value="1"/>
</dbReference>
<dbReference type="GO" id="GO:0000981">
    <property type="term" value="F:DNA-binding transcription factor activity, RNA polymerase II-specific"/>
    <property type="evidence" value="ECO:0007669"/>
    <property type="project" value="TreeGrafter"/>
</dbReference>
<name>A0AA38G9G7_TAXCH</name>
<dbReference type="InterPro" id="IPR036638">
    <property type="entry name" value="HLH_DNA-bd_sf"/>
</dbReference>